<dbReference type="EMBL" id="LJJC01000004">
    <property type="protein sequence ID" value="KQL54386.1"/>
    <property type="molecule type" value="Genomic_DNA"/>
</dbReference>
<dbReference type="STRING" id="157838.AN964_13360"/>
<proteinExistence type="predicted"/>
<dbReference type="Pfam" id="PF10604">
    <property type="entry name" value="Polyketide_cyc2"/>
    <property type="match status" value="1"/>
</dbReference>
<dbReference type="PATRIC" id="fig|157838.3.peg.2971"/>
<accession>A0A0Q3WYI6</accession>
<protein>
    <submittedName>
        <fullName evidence="1">Polyketide cyclase</fullName>
    </submittedName>
</protein>
<keyword evidence="2" id="KW-1185">Reference proteome</keyword>
<dbReference type="Gene3D" id="3.30.530.20">
    <property type="match status" value="1"/>
</dbReference>
<dbReference type="RefSeq" id="WP_055740154.1">
    <property type="nucleotide sequence ID" value="NZ_JAAIWL010000008.1"/>
</dbReference>
<evidence type="ECO:0000313" key="1">
    <source>
        <dbReference type="EMBL" id="KQL54386.1"/>
    </source>
</evidence>
<dbReference type="InterPro" id="IPR019587">
    <property type="entry name" value="Polyketide_cyclase/dehydratase"/>
</dbReference>
<dbReference type="AlphaFoldDB" id="A0A0Q3WYI6"/>
<sequence length="145" mass="16543">MATIRKEIVIKANAKHVWDAVSDIGAVHQRFVPGYTLDTRLDGDDRILFFPHGGVVRERIVSVDEGTHRLAYSVIEGSNPPLIHHHASFQVFAANDNESILVWITDFLPKHTEPEMRIRIDRASQVIKQTIENEVRKSNPIQEEK</sequence>
<reference evidence="1 2" key="1">
    <citation type="submission" date="2015-09" db="EMBL/GenBank/DDBJ databases">
        <title>Genome sequencing project for genomic taxonomy and phylogenomics of Bacillus-like bacteria.</title>
        <authorList>
            <person name="Liu B."/>
            <person name="Wang J."/>
            <person name="Zhu Y."/>
            <person name="Liu G."/>
            <person name="Chen Q."/>
            <person name="Chen Z."/>
            <person name="Lan J."/>
            <person name="Che J."/>
            <person name="Ge C."/>
            <person name="Shi H."/>
            <person name="Pan Z."/>
            <person name="Liu X."/>
        </authorList>
    </citation>
    <scope>NUCLEOTIDE SEQUENCE [LARGE SCALE GENOMIC DNA]</scope>
    <source>
        <strain evidence="1 2">LMG 18435</strain>
    </source>
</reference>
<comment type="caution">
    <text evidence="1">The sequence shown here is derived from an EMBL/GenBank/DDBJ whole genome shotgun (WGS) entry which is preliminary data.</text>
</comment>
<gene>
    <name evidence="1" type="ORF">AN964_13360</name>
</gene>
<dbReference type="SUPFAM" id="SSF55961">
    <property type="entry name" value="Bet v1-like"/>
    <property type="match status" value="1"/>
</dbReference>
<dbReference type="Proteomes" id="UP000051888">
    <property type="component" value="Unassembled WGS sequence"/>
</dbReference>
<evidence type="ECO:0000313" key="2">
    <source>
        <dbReference type="Proteomes" id="UP000051888"/>
    </source>
</evidence>
<dbReference type="CDD" id="cd07821">
    <property type="entry name" value="PYR_PYL_RCAR_like"/>
    <property type="match status" value="1"/>
</dbReference>
<dbReference type="OrthoDB" id="1364128at2"/>
<dbReference type="InterPro" id="IPR023393">
    <property type="entry name" value="START-like_dom_sf"/>
</dbReference>
<organism evidence="1 2">
    <name type="scientific">Heyndrickxia shackletonii</name>
    <dbReference type="NCBI Taxonomy" id="157838"/>
    <lineage>
        <taxon>Bacteria</taxon>
        <taxon>Bacillati</taxon>
        <taxon>Bacillota</taxon>
        <taxon>Bacilli</taxon>
        <taxon>Bacillales</taxon>
        <taxon>Bacillaceae</taxon>
        <taxon>Heyndrickxia</taxon>
    </lineage>
</organism>
<name>A0A0Q3WYI6_9BACI</name>